<organism evidence="1 2">
    <name type="scientific">Ixodes persulcatus</name>
    <name type="common">Taiga tick</name>
    <dbReference type="NCBI Taxonomy" id="34615"/>
    <lineage>
        <taxon>Eukaryota</taxon>
        <taxon>Metazoa</taxon>
        <taxon>Ecdysozoa</taxon>
        <taxon>Arthropoda</taxon>
        <taxon>Chelicerata</taxon>
        <taxon>Arachnida</taxon>
        <taxon>Acari</taxon>
        <taxon>Parasitiformes</taxon>
        <taxon>Ixodida</taxon>
        <taxon>Ixodoidea</taxon>
        <taxon>Ixodidae</taxon>
        <taxon>Ixodinae</taxon>
        <taxon>Ixodes</taxon>
    </lineage>
</organism>
<dbReference type="EMBL" id="JABSTQ010011233">
    <property type="protein sequence ID" value="KAG0413783.1"/>
    <property type="molecule type" value="Genomic_DNA"/>
</dbReference>
<dbReference type="Proteomes" id="UP000805193">
    <property type="component" value="Unassembled WGS sequence"/>
</dbReference>
<accession>A0AC60P2Y4</accession>
<protein>
    <submittedName>
        <fullName evidence="1">Uncharacterized protein</fullName>
    </submittedName>
</protein>
<gene>
    <name evidence="1" type="ORF">HPB47_009042</name>
</gene>
<keyword evidence="2" id="KW-1185">Reference proteome</keyword>
<evidence type="ECO:0000313" key="2">
    <source>
        <dbReference type="Proteomes" id="UP000805193"/>
    </source>
</evidence>
<evidence type="ECO:0000313" key="1">
    <source>
        <dbReference type="EMBL" id="KAG0413783.1"/>
    </source>
</evidence>
<reference evidence="1 2" key="1">
    <citation type="journal article" date="2020" name="Cell">
        <title>Large-Scale Comparative Analyses of Tick Genomes Elucidate Their Genetic Diversity and Vector Capacities.</title>
        <authorList>
            <consortium name="Tick Genome and Microbiome Consortium (TIGMIC)"/>
            <person name="Jia N."/>
            <person name="Wang J."/>
            <person name="Shi W."/>
            <person name="Du L."/>
            <person name="Sun Y."/>
            <person name="Zhan W."/>
            <person name="Jiang J.F."/>
            <person name="Wang Q."/>
            <person name="Zhang B."/>
            <person name="Ji P."/>
            <person name="Bell-Sakyi L."/>
            <person name="Cui X.M."/>
            <person name="Yuan T.T."/>
            <person name="Jiang B.G."/>
            <person name="Yang W.F."/>
            <person name="Lam T.T."/>
            <person name="Chang Q.C."/>
            <person name="Ding S.J."/>
            <person name="Wang X.J."/>
            <person name="Zhu J.G."/>
            <person name="Ruan X.D."/>
            <person name="Zhao L."/>
            <person name="Wei J.T."/>
            <person name="Ye R.Z."/>
            <person name="Que T.C."/>
            <person name="Du C.H."/>
            <person name="Zhou Y.H."/>
            <person name="Cheng J.X."/>
            <person name="Dai P.F."/>
            <person name="Guo W.B."/>
            <person name="Han X.H."/>
            <person name="Huang E.J."/>
            <person name="Li L.F."/>
            <person name="Wei W."/>
            <person name="Gao Y.C."/>
            <person name="Liu J.Z."/>
            <person name="Shao H.Z."/>
            <person name="Wang X."/>
            <person name="Wang C.C."/>
            <person name="Yang T.C."/>
            <person name="Huo Q.B."/>
            <person name="Li W."/>
            <person name="Chen H.Y."/>
            <person name="Chen S.E."/>
            <person name="Zhou L.G."/>
            <person name="Ni X.B."/>
            <person name="Tian J.H."/>
            <person name="Sheng Y."/>
            <person name="Liu T."/>
            <person name="Pan Y.S."/>
            <person name="Xia L.Y."/>
            <person name="Li J."/>
            <person name="Zhao F."/>
            <person name="Cao W.C."/>
        </authorList>
    </citation>
    <scope>NUCLEOTIDE SEQUENCE [LARGE SCALE GENOMIC DNA]</scope>
    <source>
        <strain evidence="1">Iper-2018</strain>
    </source>
</reference>
<sequence length="75" mass="7746">MDVSGTPCGPLAVMGDPFQRGGTGALDRGRPFGVLLRARGMRVLLQGFLCVVLKVGSVTIAPLTEHRNNPSGGGL</sequence>
<comment type="caution">
    <text evidence="1">The sequence shown here is derived from an EMBL/GenBank/DDBJ whole genome shotgun (WGS) entry which is preliminary data.</text>
</comment>
<proteinExistence type="predicted"/>
<name>A0AC60P2Y4_IXOPE</name>